<keyword evidence="6" id="KW-1185">Reference proteome</keyword>
<dbReference type="Gene3D" id="3.30.710.10">
    <property type="entry name" value="Potassium Channel Kv1.1, Chain A"/>
    <property type="match status" value="1"/>
</dbReference>
<dbReference type="SUPFAM" id="SSF117281">
    <property type="entry name" value="Kelch motif"/>
    <property type="match status" value="1"/>
</dbReference>
<dbReference type="STRING" id="283909.R7UWB3"/>
<dbReference type="AlphaFoldDB" id="R7UWB3"/>
<reference evidence="5" key="3">
    <citation type="submission" date="2015-06" db="UniProtKB">
        <authorList>
            <consortium name="EnsemblMetazoa"/>
        </authorList>
    </citation>
    <scope>IDENTIFICATION</scope>
</reference>
<protein>
    <recommendedName>
        <fullName evidence="3">BTB domain-containing protein</fullName>
    </recommendedName>
</protein>
<accession>R7UWB3</accession>
<evidence type="ECO:0000313" key="6">
    <source>
        <dbReference type="Proteomes" id="UP000014760"/>
    </source>
</evidence>
<dbReference type="Pfam" id="PF00651">
    <property type="entry name" value="BTB"/>
    <property type="match status" value="1"/>
</dbReference>
<dbReference type="HOGENOM" id="CLU_004253_14_0_1"/>
<dbReference type="SMART" id="SM00225">
    <property type="entry name" value="BTB"/>
    <property type="match status" value="1"/>
</dbReference>
<evidence type="ECO:0000259" key="3">
    <source>
        <dbReference type="PROSITE" id="PS50097"/>
    </source>
</evidence>
<name>R7UWB3_CAPTE</name>
<organism evidence="4">
    <name type="scientific">Capitella teleta</name>
    <name type="common">Polychaete worm</name>
    <dbReference type="NCBI Taxonomy" id="283909"/>
    <lineage>
        <taxon>Eukaryota</taxon>
        <taxon>Metazoa</taxon>
        <taxon>Spiralia</taxon>
        <taxon>Lophotrochozoa</taxon>
        <taxon>Annelida</taxon>
        <taxon>Polychaeta</taxon>
        <taxon>Sedentaria</taxon>
        <taxon>Scolecida</taxon>
        <taxon>Capitellidae</taxon>
        <taxon>Capitella</taxon>
    </lineage>
</organism>
<evidence type="ECO:0000256" key="2">
    <source>
        <dbReference type="ARBA" id="ARBA00022737"/>
    </source>
</evidence>
<dbReference type="EMBL" id="KB299694">
    <property type="protein sequence ID" value="ELU07656.1"/>
    <property type="molecule type" value="Genomic_DNA"/>
</dbReference>
<evidence type="ECO:0000313" key="5">
    <source>
        <dbReference type="EnsemblMetazoa" id="CapteP89672"/>
    </source>
</evidence>
<dbReference type="EMBL" id="AMQN01022143">
    <property type="status" value="NOT_ANNOTATED_CDS"/>
    <property type="molecule type" value="Genomic_DNA"/>
</dbReference>
<feature type="domain" description="BTB" evidence="3">
    <location>
        <begin position="8"/>
        <end position="75"/>
    </location>
</feature>
<dbReference type="InterPro" id="IPR000210">
    <property type="entry name" value="BTB/POZ_dom"/>
</dbReference>
<dbReference type="Pfam" id="PF24681">
    <property type="entry name" value="Kelch_KLHDC2_KLHL20_DRC7"/>
    <property type="match status" value="1"/>
</dbReference>
<dbReference type="Pfam" id="PF07707">
    <property type="entry name" value="BACK"/>
    <property type="match status" value="1"/>
</dbReference>
<gene>
    <name evidence="4" type="ORF">CAPTEDRAFT_89672</name>
</gene>
<dbReference type="InterPro" id="IPR011333">
    <property type="entry name" value="SKP1/BTB/POZ_sf"/>
</dbReference>
<dbReference type="InterPro" id="IPR015915">
    <property type="entry name" value="Kelch-typ_b-propeller"/>
</dbReference>
<reference evidence="6" key="1">
    <citation type="submission" date="2012-12" db="EMBL/GenBank/DDBJ databases">
        <authorList>
            <person name="Hellsten U."/>
            <person name="Grimwood J."/>
            <person name="Chapman J.A."/>
            <person name="Shapiro H."/>
            <person name="Aerts A."/>
            <person name="Otillar R.P."/>
            <person name="Terry A.Y."/>
            <person name="Boore J.L."/>
            <person name="Simakov O."/>
            <person name="Marletaz F."/>
            <person name="Cho S.-J."/>
            <person name="Edsinger-Gonzales E."/>
            <person name="Havlak P."/>
            <person name="Kuo D.-H."/>
            <person name="Larsson T."/>
            <person name="Lv J."/>
            <person name="Arendt D."/>
            <person name="Savage R."/>
            <person name="Osoegawa K."/>
            <person name="de Jong P."/>
            <person name="Lindberg D.R."/>
            <person name="Seaver E.C."/>
            <person name="Weisblat D.A."/>
            <person name="Putnam N.H."/>
            <person name="Grigoriev I.V."/>
            <person name="Rokhsar D.S."/>
        </authorList>
    </citation>
    <scope>NUCLEOTIDE SEQUENCE</scope>
    <source>
        <strain evidence="6">I ESC-2004</strain>
    </source>
</reference>
<dbReference type="CDD" id="cd14733">
    <property type="entry name" value="BACK"/>
    <property type="match status" value="1"/>
</dbReference>
<dbReference type="Proteomes" id="UP000014760">
    <property type="component" value="Unassembled WGS sequence"/>
</dbReference>
<dbReference type="PANTHER" id="PTHR24412:SF489">
    <property type="entry name" value="RING FINGER DOMAIN AND KELCH REPEAT-CONTAINING PROTEIN DDB_G0271372"/>
    <property type="match status" value="1"/>
</dbReference>
<dbReference type="EnsemblMetazoa" id="CapteT89672">
    <property type="protein sequence ID" value="CapteP89672"/>
    <property type="gene ID" value="CapteG89672"/>
</dbReference>
<dbReference type="Gene3D" id="1.25.40.420">
    <property type="match status" value="1"/>
</dbReference>
<dbReference type="OMA" id="NENNCMQ"/>
<dbReference type="PROSITE" id="PS50097">
    <property type="entry name" value="BTB"/>
    <property type="match status" value="1"/>
</dbReference>
<keyword evidence="2" id="KW-0677">Repeat</keyword>
<proteinExistence type="predicted"/>
<sequence>MREAEQLVDVHLVFDGTRVPCHKVILAGTCEYFKRMFLTNMSESVATEVSMRGISSTTGPLIIDYLYSKKTEITVDNAQGLLEASGILMLDTLKQNVEKFLLEEIEVENCVPLLNLGRLYEMNLLLEATRKFLFDHLDEAIDTVEMKELREEDLVHVLRNHASQETCFCMLQKWVRCTDGNADHFTELLQHVQLSECSKQFITSTVLGEEMMASAQGLQIIQRTLQAKDWKLIERCSRFTSIYYSACASPEGIIFSGGDRDDKPRNQCFLFCAKEREWRTLPPMIKARYYHASIYHNSHLYIFGGRFTDTSYTASVEALNMKTLEWSQLSSLPFALTDCHAVCASNKLFVLGGEDSSSTFSTEVHHYDSPLNTWRSCAPMPEDCYGGSAASFHDRVFVVGSRNKSCMVYDPRVDSWTMLQRPQMEHMWGASLEWNEKIVILGGEVDSIEEYCPESDQWSKWDLKMPTQNTMCFALKI</sequence>
<keyword evidence="1" id="KW-0880">Kelch repeat</keyword>
<dbReference type="SUPFAM" id="SSF54695">
    <property type="entry name" value="POZ domain"/>
    <property type="match status" value="1"/>
</dbReference>
<evidence type="ECO:0000313" key="4">
    <source>
        <dbReference type="EMBL" id="ELU07656.1"/>
    </source>
</evidence>
<dbReference type="SMART" id="SM00612">
    <property type="entry name" value="Kelch"/>
    <property type="match status" value="4"/>
</dbReference>
<dbReference type="InterPro" id="IPR006652">
    <property type="entry name" value="Kelch_1"/>
</dbReference>
<evidence type="ECO:0000256" key="1">
    <source>
        <dbReference type="ARBA" id="ARBA00022441"/>
    </source>
</evidence>
<reference evidence="4 6" key="2">
    <citation type="journal article" date="2013" name="Nature">
        <title>Insights into bilaterian evolution from three spiralian genomes.</title>
        <authorList>
            <person name="Simakov O."/>
            <person name="Marletaz F."/>
            <person name="Cho S.J."/>
            <person name="Edsinger-Gonzales E."/>
            <person name="Havlak P."/>
            <person name="Hellsten U."/>
            <person name="Kuo D.H."/>
            <person name="Larsson T."/>
            <person name="Lv J."/>
            <person name="Arendt D."/>
            <person name="Savage R."/>
            <person name="Osoegawa K."/>
            <person name="de Jong P."/>
            <person name="Grimwood J."/>
            <person name="Chapman J.A."/>
            <person name="Shapiro H."/>
            <person name="Aerts A."/>
            <person name="Otillar R.P."/>
            <person name="Terry A.Y."/>
            <person name="Boore J.L."/>
            <person name="Grigoriev I.V."/>
            <person name="Lindberg D.R."/>
            <person name="Seaver E.C."/>
            <person name="Weisblat D.A."/>
            <person name="Putnam N.H."/>
            <person name="Rokhsar D.S."/>
        </authorList>
    </citation>
    <scope>NUCLEOTIDE SEQUENCE</scope>
    <source>
        <strain evidence="4 6">I ESC-2004</strain>
    </source>
</reference>
<dbReference type="Gene3D" id="2.120.10.80">
    <property type="entry name" value="Kelch-type beta propeller"/>
    <property type="match status" value="1"/>
</dbReference>
<dbReference type="CDD" id="cd18186">
    <property type="entry name" value="BTB_POZ_ZBTB_KLHL-like"/>
    <property type="match status" value="1"/>
</dbReference>
<dbReference type="InterPro" id="IPR011705">
    <property type="entry name" value="BACK"/>
</dbReference>
<dbReference type="OrthoDB" id="6413564at2759"/>
<dbReference type="PANTHER" id="PTHR24412">
    <property type="entry name" value="KELCH PROTEIN"/>
    <property type="match status" value="1"/>
</dbReference>